<evidence type="ECO:0000313" key="1">
    <source>
        <dbReference type="EMBL" id="MFC1412985.1"/>
    </source>
</evidence>
<accession>A0ABV6VGX9</accession>
<proteinExistence type="predicted"/>
<comment type="caution">
    <text evidence="1">The sequence shown here is derived from an EMBL/GenBank/DDBJ whole genome shotgun (WGS) entry which is preliminary data.</text>
</comment>
<keyword evidence="2" id="KW-1185">Reference proteome</keyword>
<reference evidence="1 2" key="1">
    <citation type="submission" date="2024-09" db="EMBL/GenBank/DDBJ databases">
        <authorList>
            <person name="Lee S.D."/>
        </authorList>
    </citation>
    <scope>NUCLEOTIDE SEQUENCE [LARGE SCALE GENOMIC DNA]</scope>
    <source>
        <strain evidence="1 2">N1-1</strain>
    </source>
</reference>
<dbReference type="Proteomes" id="UP001592582">
    <property type="component" value="Unassembled WGS sequence"/>
</dbReference>
<organism evidence="1 2">
    <name type="scientific">Streptacidiphilus alkalitolerans</name>
    <dbReference type="NCBI Taxonomy" id="3342712"/>
    <lineage>
        <taxon>Bacteria</taxon>
        <taxon>Bacillati</taxon>
        <taxon>Actinomycetota</taxon>
        <taxon>Actinomycetes</taxon>
        <taxon>Kitasatosporales</taxon>
        <taxon>Streptomycetaceae</taxon>
        <taxon>Streptacidiphilus</taxon>
    </lineage>
</organism>
<gene>
    <name evidence="1" type="ORF">ACEZDG_27340</name>
</gene>
<name>A0ABV6VGX9_9ACTN</name>
<protein>
    <submittedName>
        <fullName evidence="1">Uncharacterized protein</fullName>
    </submittedName>
</protein>
<sequence>MNERLKNSPDAENEIHRMNSFEDLGLCVITPVVRLDDHVAQGIVDSLAKVVRDGHKMGSNNTPDADGIVRAQQFEEGDVLMLTPPNDSFAADRYLMDFYDVRTKDLCSRMHLHTGMRYVRIMTGRETSVRISTLSRPRIMPQASGEKITLTTFVDEVEGEEGTPRTRFNAVVPPCSWVDMQIPRGTAHQFNAVGQNAVIDTVHPEESIELFRERAKRVNMMAQTIFLETDQESGDSCGTPSGMSQESAVAE</sequence>
<dbReference type="EMBL" id="JBHEZX010000014">
    <property type="protein sequence ID" value="MFC1412985.1"/>
    <property type="molecule type" value="Genomic_DNA"/>
</dbReference>
<evidence type="ECO:0000313" key="2">
    <source>
        <dbReference type="Proteomes" id="UP001592582"/>
    </source>
</evidence>